<feature type="transmembrane region" description="Helical" evidence="6">
    <location>
        <begin position="101"/>
        <end position="119"/>
    </location>
</feature>
<evidence type="ECO:0000256" key="4">
    <source>
        <dbReference type="ARBA" id="ARBA00022989"/>
    </source>
</evidence>
<dbReference type="Pfam" id="PF05425">
    <property type="entry name" value="CopD"/>
    <property type="match status" value="1"/>
</dbReference>
<sequence>MGLASLVGSGLLAGWVAPEITRRVPGYPRLLAGTGAAAIGVATFLVPVQVAHQLGYGLLALLPVYLTRTRQGTVLAARLVVLAMLAGLGITRLPSRPLRQVAWVCLALVLIVTVGLTGHPSARLDLMLAHAAHLAGVSTWGGTLLALAWFPGWKRGPEAKPGSERERPFDASRMVEPVRRLSAMAGVVFPVLVIAGIYLGAALTGRRGDLLGSGYGRWLGLKVLVVVLVAAAAAINRWRLLPLAGAATEPDGPAAVPAALWRLRRSVRVEAALLLAVLALTAFLSTQSPPGLSGG</sequence>
<gene>
    <name evidence="8" type="ORF">U7230_03505</name>
</gene>
<evidence type="ECO:0000313" key="9">
    <source>
        <dbReference type="Proteomes" id="UP001332192"/>
    </source>
</evidence>
<dbReference type="EMBL" id="CP141615">
    <property type="protein sequence ID" value="WRP18085.1"/>
    <property type="molecule type" value="Genomic_DNA"/>
</dbReference>
<evidence type="ECO:0000259" key="7">
    <source>
        <dbReference type="Pfam" id="PF05425"/>
    </source>
</evidence>
<evidence type="ECO:0000256" key="1">
    <source>
        <dbReference type="ARBA" id="ARBA00004651"/>
    </source>
</evidence>
<keyword evidence="5 6" id="KW-0472">Membrane</keyword>
<accession>A0ABZ1BZ25</accession>
<reference evidence="8 9" key="1">
    <citation type="journal article" date="2024" name="Front. Microbiol.">
        <title>Novel thermophilic genera Geochorda gen. nov. and Carboxydochorda gen. nov. from the deep terrestrial subsurface reveal the ecophysiological diversity in the class Limnochordia.</title>
        <authorList>
            <person name="Karnachuk O.V."/>
            <person name="Lukina A.P."/>
            <person name="Avakyan M.R."/>
            <person name="Kadnikov V.V."/>
            <person name="Begmatov S."/>
            <person name="Beletsky A.V."/>
            <person name="Vlasova K.G."/>
            <person name="Novikov A.A."/>
            <person name="Shcherbakova V.A."/>
            <person name="Mardanov A.V."/>
            <person name="Ravin N.V."/>
        </authorList>
    </citation>
    <scope>NUCLEOTIDE SEQUENCE [LARGE SCALE GENOMIC DNA]</scope>
    <source>
        <strain evidence="8 9">L945</strain>
    </source>
</reference>
<feature type="transmembrane region" description="Helical" evidence="6">
    <location>
        <begin position="267"/>
        <end position="285"/>
    </location>
</feature>
<dbReference type="Proteomes" id="UP001332192">
    <property type="component" value="Chromosome"/>
</dbReference>
<keyword evidence="4 6" id="KW-1133">Transmembrane helix</keyword>
<feature type="transmembrane region" description="Helical" evidence="6">
    <location>
        <begin position="30"/>
        <end position="51"/>
    </location>
</feature>
<keyword evidence="2" id="KW-1003">Cell membrane</keyword>
<evidence type="ECO:0000256" key="5">
    <source>
        <dbReference type="ARBA" id="ARBA00023136"/>
    </source>
</evidence>
<evidence type="ECO:0000313" key="8">
    <source>
        <dbReference type="EMBL" id="WRP18085.1"/>
    </source>
</evidence>
<feature type="transmembrane region" description="Helical" evidence="6">
    <location>
        <begin position="131"/>
        <end position="150"/>
    </location>
</feature>
<organism evidence="8 9">
    <name type="scientific">Carboxydichorda subterranea</name>
    <dbReference type="NCBI Taxonomy" id="3109565"/>
    <lineage>
        <taxon>Bacteria</taxon>
        <taxon>Bacillati</taxon>
        <taxon>Bacillota</taxon>
        <taxon>Limnochordia</taxon>
        <taxon>Limnochordales</taxon>
        <taxon>Geochordaceae</taxon>
        <taxon>Carboxydichorda</taxon>
    </lineage>
</organism>
<dbReference type="InterPro" id="IPR032694">
    <property type="entry name" value="CopC/D"/>
</dbReference>
<dbReference type="RefSeq" id="WP_324717356.1">
    <property type="nucleotide sequence ID" value="NZ_CP141615.1"/>
</dbReference>
<evidence type="ECO:0000256" key="6">
    <source>
        <dbReference type="SAM" id="Phobius"/>
    </source>
</evidence>
<dbReference type="PANTHER" id="PTHR34820">
    <property type="entry name" value="INNER MEMBRANE PROTEIN YEBZ"/>
    <property type="match status" value="1"/>
</dbReference>
<dbReference type="InterPro" id="IPR008457">
    <property type="entry name" value="Cu-R_CopD_dom"/>
</dbReference>
<evidence type="ECO:0000256" key="3">
    <source>
        <dbReference type="ARBA" id="ARBA00022692"/>
    </source>
</evidence>
<protein>
    <submittedName>
        <fullName evidence="8">CopD family protein</fullName>
    </submittedName>
</protein>
<feature type="transmembrane region" description="Helical" evidence="6">
    <location>
        <begin position="215"/>
        <end position="235"/>
    </location>
</feature>
<dbReference type="PANTHER" id="PTHR34820:SF4">
    <property type="entry name" value="INNER MEMBRANE PROTEIN YEBZ"/>
    <property type="match status" value="1"/>
</dbReference>
<keyword evidence="9" id="KW-1185">Reference proteome</keyword>
<evidence type="ECO:0000256" key="2">
    <source>
        <dbReference type="ARBA" id="ARBA00022475"/>
    </source>
</evidence>
<feature type="transmembrane region" description="Helical" evidence="6">
    <location>
        <begin position="71"/>
        <end position="89"/>
    </location>
</feature>
<comment type="subcellular location">
    <subcellularLocation>
        <location evidence="1">Cell membrane</location>
        <topology evidence="1">Multi-pass membrane protein</topology>
    </subcellularLocation>
</comment>
<name>A0ABZ1BZ25_9FIRM</name>
<feature type="domain" description="Copper resistance protein D" evidence="7">
    <location>
        <begin position="178"/>
        <end position="284"/>
    </location>
</feature>
<feature type="transmembrane region" description="Helical" evidence="6">
    <location>
        <begin position="181"/>
        <end position="203"/>
    </location>
</feature>
<proteinExistence type="predicted"/>
<keyword evidence="3 6" id="KW-0812">Transmembrane</keyword>